<organism evidence="2 3">
    <name type="scientific">Penstemon smallii</name>
    <dbReference type="NCBI Taxonomy" id="265156"/>
    <lineage>
        <taxon>Eukaryota</taxon>
        <taxon>Viridiplantae</taxon>
        <taxon>Streptophyta</taxon>
        <taxon>Embryophyta</taxon>
        <taxon>Tracheophyta</taxon>
        <taxon>Spermatophyta</taxon>
        <taxon>Magnoliopsida</taxon>
        <taxon>eudicotyledons</taxon>
        <taxon>Gunneridae</taxon>
        <taxon>Pentapetalae</taxon>
        <taxon>asterids</taxon>
        <taxon>lamiids</taxon>
        <taxon>Lamiales</taxon>
        <taxon>Plantaginaceae</taxon>
        <taxon>Cheloneae</taxon>
        <taxon>Penstemon</taxon>
    </lineage>
</organism>
<dbReference type="AlphaFoldDB" id="A0ABD3TWI2"/>
<evidence type="ECO:0000313" key="3">
    <source>
        <dbReference type="Proteomes" id="UP001634393"/>
    </source>
</evidence>
<protein>
    <submittedName>
        <fullName evidence="2">Uncharacterized protein</fullName>
    </submittedName>
</protein>
<comment type="caution">
    <text evidence="2">The sequence shown here is derived from an EMBL/GenBank/DDBJ whole genome shotgun (WGS) entry which is preliminary data.</text>
</comment>
<evidence type="ECO:0000313" key="2">
    <source>
        <dbReference type="EMBL" id="KAL3840916.1"/>
    </source>
</evidence>
<dbReference type="InterPro" id="IPR038975">
    <property type="entry name" value="THNL"/>
</dbReference>
<sequence>MDKGKNIKLLNVTMVLVLLFAGQVSASFKSCFTRRAVGCIFKGDKFGCLMKCFTKCVLDEVSSGLKTCKFRCAIDNCGHFIKDFHIKDVDKIENCVKECESVECSILPEQLSWNGSELHR</sequence>
<name>A0ABD3TWI2_9LAMI</name>
<reference evidence="2 3" key="1">
    <citation type="submission" date="2024-12" db="EMBL/GenBank/DDBJ databases">
        <title>The unique morphological basis and parallel evolutionary history of personate flowers in Penstemon.</title>
        <authorList>
            <person name="Depatie T.H."/>
            <person name="Wessinger C.A."/>
        </authorList>
    </citation>
    <scope>NUCLEOTIDE SEQUENCE [LARGE SCALE GENOMIC DNA]</scope>
    <source>
        <strain evidence="2">WTNN_2</strain>
        <tissue evidence="2">Leaf</tissue>
    </source>
</reference>
<dbReference type="EMBL" id="JBJXBP010000003">
    <property type="protein sequence ID" value="KAL3840916.1"/>
    <property type="molecule type" value="Genomic_DNA"/>
</dbReference>
<dbReference type="PANTHER" id="PTHR36312">
    <property type="entry name" value="THIONIN-LIKE PROTEIN 1"/>
    <property type="match status" value="1"/>
</dbReference>
<evidence type="ECO:0000256" key="1">
    <source>
        <dbReference type="SAM" id="SignalP"/>
    </source>
</evidence>
<accession>A0ABD3TWI2</accession>
<keyword evidence="1" id="KW-0732">Signal</keyword>
<feature type="signal peptide" evidence="1">
    <location>
        <begin position="1"/>
        <end position="26"/>
    </location>
</feature>
<proteinExistence type="predicted"/>
<feature type="chain" id="PRO_5044889720" evidence="1">
    <location>
        <begin position="27"/>
        <end position="120"/>
    </location>
</feature>
<keyword evidence="3" id="KW-1185">Reference proteome</keyword>
<dbReference type="PANTHER" id="PTHR36312:SF1">
    <property type="entry name" value="OS01G0594500 PROTEIN"/>
    <property type="match status" value="1"/>
</dbReference>
<dbReference type="Proteomes" id="UP001634393">
    <property type="component" value="Unassembled WGS sequence"/>
</dbReference>
<gene>
    <name evidence="2" type="ORF">ACJIZ3_025507</name>
</gene>